<evidence type="ECO:0000313" key="3">
    <source>
        <dbReference type="EMBL" id="HHF52733.1"/>
    </source>
</evidence>
<organism evidence="3">
    <name type="scientific">candidate division WOR-3 bacterium</name>
    <dbReference type="NCBI Taxonomy" id="2052148"/>
    <lineage>
        <taxon>Bacteria</taxon>
        <taxon>Bacteria division WOR-3</taxon>
    </lineage>
</organism>
<accession>A0A7V5HM87</accession>
<dbReference type="Proteomes" id="UP000886050">
    <property type="component" value="Unassembled WGS sequence"/>
</dbReference>
<sequence>MKTKQSVCFLKYFALILFFIFIFLPLVIWHSEASAIQASSDTKPAKFVKSRGKTQVNYNIHQVDVVDIDGGTRKIWQYEYVEIEGPVTKAKFKEALRKQDLEKGEGGKPSWDPDEIKAEYDEEKTRAQK</sequence>
<evidence type="ECO:0000256" key="1">
    <source>
        <dbReference type="SAM" id="MobiDB-lite"/>
    </source>
</evidence>
<keyword evidence="2" id="KW-0812">Transmembrane</keyword>
<reference evidence="3" key="1">
    <citation type="journal article" date="2020" name="mSystems">
        <title>Genome- and Community-Level Interaction Insights into Carbon Utilization and Element Cycling Functions of Hydrothermarchaeota in Hydrothermal Sediment.</title>
        <authorList>
            <person name="Zhou Z."/>
            <person name="Liu Y."/>
            <person name="Xu W."/>
            <person name="Pan J."/>
            <person name="Luo Z.H."/>
            <person name="Li M."/>
        </authorList>
    </citation>
    <scope>NUCLEOTIDE SEQUENCE [LARGE SCALE GENOMIC DNA]</scope>
    <source>
        <strain evidence="3">HyVt-96</strain>
    </source>
</reference>
<name>A0A7V5HM87_UNCW3</name>
<protein>
    <submittedName>
        <fullName evidence="3">Uncharacterized protein</fullName>
    </submittedName>
</protein>
<evidence type="ECO:0000256" key="2">
    <source>
        <dbReference type="SAM" id="Phobius"/>
    </source>
</evidence>
<feature type="transmembrane region" description="Helical" evidence="2">
    <location>
        <begin position="12"/>
        <end position="30"/>
    </location>
</feature>
<dbReference type="EMBL" id="DRTX01000001">
    <property type="protein sequence ID" value="HHF52733.1"/>
    <property type="molecule type" value="Genomic_DNA"/>
</dbReference>
<feature type="region of interest" description="Disordered" evidence="1">
    <location>
        <begin position="100"/>
        <end position="129"/>
    </location>
</feature>
<comment type="caution">
    <text evidence="3">The sequence shown here is derived from an EMBL/GenBank/DDBJ whole genome shotgun (WGS) entry which is preliminary data.</text>
</comment>
<keyword evidence="2" id="KW-1133">Transmembrane helix</keyword>
<feature type="compositionally biased region" description="Basic and acidic residues" evidence="1">
    <location>
        <begin position="114"/>
        <end position="129"/>
    </location>
</feature>
<keyword evidence="2" id="KW-0472">Membrane</keyword>
<gene>
    <name evidence="3" type="ORF">ENL43_00005</name>
</gene>
<proteinExistence type="predicted"/>
<dbReference type="AlphaFoldDB" id="A0A7V5HM87"/>